<proteinExistence type="predicted"/>
<evidence type="ECO:0000313" key="1">
    <source>
        <dbReference type="EMBL" id="CAG8793226.1"/>
    </source>
</evidence>
<name>A0A9N9JS01_9GLOM</name>
<comment type="caution">
    <text evidence="1">The sequence shown here is derived from an EMBL/GenBank/DDBJ whole genome shotgun (WGS) entry which is preliminary data.</text>
</comment>
<accession>A0A9N9JS01</accession>
<dbReference type="EMBL" id="CAJVPY010028779">
    <property type="protein sequence ID" value="CAG8793226.1"/>
    <property type="molecule type" value="Genomic_DNA"/>
</dbReference>
<protein>
    <submittedName>
        <fullName evidence="1">20718_t:CDS:1</fullName>
    </submittedName>
</protein>
<gene>
    <name evidence="1" type="ORF">DERYTH_LOCUS21845</name>
</gene>
<sequence>ASFEHVSINNIDLFWQTLSMTLQRNTPELFGPLKSLQIKSANDFLNTFYRTQ</sequence>
<feature type="non-terminal residue" evidence="1">
    <location>
        <position position="1"/>
    </location>
</feature>
<organism evidence="1 2">
    <name type="scientific">Dentiscutata erythropus</name>
    <dbReference type="NCBI Taxonomy" id="1348616"/>
    <lineage>
        <taxon>Eukaryota</taxon>
        <taxon>Fungi</taxon>
        <taxon>Fungi incertae sedis</taxon>
        <taxon>Mucoromycota</taxon>
        <taxon>Glomeromycotina</taxon>
        <taxon>Glomeromycetes</taxon>
        <taxon>Diversisporales</taxon>
        <taxon>Gigasporaceae</taxon>
        <taxon>Dentiscutata</taxon>
    </lineage>
</organism>
<dbReference type="OrthoDB" id="2399201at2759"/>
<evidence type="ECO:0000313" key="2">
    <source>
        <dbReference type="Proteomes" id="UP000789405"/>
    </source>
</evidence>
<dbReference type="AlphaFoldDB" id="A0A9N9JS01"/>
<keyword evidence="2" id="KW-1185">Reference proteome</keyword>
<reference evidence="1" key="1">
    <citation type="submission" date="2021-06" db="EMBL/GenBank/DDBJ databases">
        <authorList>
            <person name="Kallberg Y."/>
            <person name="Tangrot J."/>
            <person name="Rosling A."/>
        </authorList>
    </citation>
    <scope>NUCLEOTIDE SEQUENCE</scope>
    <source>
        <strain evidence="1">MA453B</strain>
    </source>
</reference>
<dbReference type="Proteomes" id="UP000789405">
    <property type="component" value="Unassembled WGS sequence"/>
</dbReference>